<dbReference type="EMBL" id="JAMYBS010000008">
    <property type="protein sequence ID" value="MCO7544900.1"/>
    <property type="molecule type" value="Genomic_DNA"/>
</dbReference>
<evidence type="ECO:0000313" key="1">
    <source>
        <dbReference type="EMBL" id="MCO7544900.1"/>
    </source>
</evidence>
<gene>
    <name evidence="1" type="ORF">NJF43_09075</name>
</gene>
<name>A0AA42BDT0_9GAMM</name>
<dbReference type="RefSeq" id="WP_253162762.1">
    <property type="nucleotide sequence ID" value="NZ_JAMYBS010000008.1"/>
</dbReference>
<comment type="caution">
    <text evidence="1">The sequence shown here is derived from an EMBL/GenBank/DDBJ whole genome shotgun (WGS) entry which is preliminary data.</text>
</comment>
<accession>A0AA42BDT0</accession>
<evidence type="ECO:0000313" key="2">
    <source>
        <dbReference type="Proteomes" id="UP001165292"/>
    </source>
</evidence>
<proteinExistence type="predicted"/>
<organism evidence="1 2">
    <name type="scientific">Stutzerimonas nitrititolerans</name>
    <dbReference type="NCBI Taxonomy" id="2482751"/>
    <lineage>
        <taxon>Bacteria</taxon>
        <taxon>Pseudomonadati</taxon>
        <taxon>Pseudomonadota</taxon>
        <taxon>Gammaproteobacteria</taxon>
        <taxon>Pseudomonadales</taxon>
        <taxon>Pseudomonadaceae</taxon>
        <taxon>Stutzerimonas</taxon>
    </lineage>
</organism>
<reference evidence="1" key="1">
    <citation type="submission" date="2022-06" db="EMBL/GenBank/DDBJ databases">
        <title>Detection of beta-lactamases in bacteria of animal origin.</title>
        <authorList>
            <person name="Mlynarcik P."/>
            <person name="Zdarska V."/>
            <person name="Chudobova H."/>
            <person name="Prochazkova P."/>
            <person name="Hricova K."/>
            <person name="Mezerova K."/>
            <person name="Bardon J."/>
            <person name="Dolejska M."/>
            <person name="Sukkar I."/>
            <person name="Kolar M."/>
        </authorList>
    </citation>
    <scope>NUCLEOTIDE SEQUENCE</scope>
    <source>
        <strain evidence="1">S 300-3</strain>
    </source>
</reference>
<dbReference type="Proteomes" id="UP001165292">
    <property type="component" value="Unassembled WGS sequence"/>
</dbReference>
<dbReference type="AlphaFoldDB" id="A0AA42BDT0"/>
<protein>
    <submittedName>
        <fullName evidence="1">Uncharacterized protein</fullName>
    </submittedName>
</protein>
<sequence length="258" mass="29563">MADVNRYEKDLHYEKAKSLLDSNDLQALRYACLELRYFIEAHVYQQLLAGAKEIPRTIIETWQPNKAIKLLSAFDDLADKDLHLSMFDGRGELIDTITYNNIPIKELSKIYNSLGSYLHLPMPKNLSGYTIDKVKVAKLFEQLGKLTKGNLIVRKENYECFQCEACGQDVLYTNRYLACNETIECQNDSCRTAHAIKLSDGKVSFGARYVFECGNCHGEASVFFSKIEDGYKFKCDHCDSEYKFELILRGMPAERKAN</sequence>